<protein>
    <recommendedName>
        <fullName evidence="1">KRIT1/FRMD8 FERM domain-containing protein</fullName>
    </recommendedName>
</protein>
<dbReference type="Pfam" id="PF24522">
    <property type="entry name" value="KRIT1_FRMD8_FERM_C"/>
    <property type="match status" value="1"/>
</dbReference>
<sequence length="178" mass="19870">MARKSHFIVSLLYGEAEGQFLKGMLPCHEKHYIPMAAIVSQSTRFLSRILPSYLVPQTTEIKTFSSLLSKLKQARNSLTNLSLIQLQLRFLSLCWSLNPIRGSIQVHIGLNDWGMSVLNSNSHRQIAAIELNKLEIKFTPNTNFLEVQGEGGCKSADFVATITTPQRTIPEGSEIAIQ</sequence>
<name>A0A915PA99_9BILA</name>
<dbReference type="InterPro" id="IPR014352">
    <property type="entry name" value="FERM/acyl-CoA-bd_prot_sf"/>
</dbReference>
<evidence type="ECO:0000313" key="2">
    <source>
        <dbReference type="Proteomes" id="UP000887560"/>
    </source>
</evidence>
<reference evidence="3" key="1">
    <citation type="submission" date="2022-11" db="UniProtKB">
        <authorList>
            <consortium name="WormBaseParasite"/>
        </authorList>
    </citation>
    <scope>IDENTIFICATION</scope>
</reference>
<dbReference type="AlphaFoldDB" id="A0A915PA99"/>
<keyword evidence="2" id="KW-1185">Reference proteome</keyword>
<feature type="domain" description="KRIT1/FRMD8 FERM" evidence="1">
    <location>
        <begin position="105"/>
        <end position="166"/>
    </location>
</feature>
<dbReference type="Proteomes" id="UP000887560">
    <property type="component" value="Unplaced"/>
</dbReference>
<dbReference type="SUPFAM" id="SSF47031">
    <property type="entry name" value="Second domain of FERM"/>
    <property type="match status" value="1"/>
</dbReference>
<dbReference type="InterPro" id="IPR035963">
    <property type="entry name" value="FERM_2"/>
</dbReference>
<evidence type="ECO:0000313" key="3">
    <source>
        <dbReference type="WBParaSite" id="scf7180000424734.g13856"/>
    </source>
</evidence>
<organism evidence="2 3">
    <name type="scientific">Meloidogyne floridensis</name>
    <dbReference type="NCBI Taxonomy" id="298350"/>
    <lineage>
        <taxon>Eukaryota</taxon>
        <taxon>Metazoa</taxon>
        <taxon>Ecdysozoa</taxon>
        <taxon>Nematoda</taxon>
        <taxon>Chromadorea</taxon>
        <taxon>Rhabditida</taxon>
        <taxon>Tylenchina</taxon>
        <taxon>Tylenchomorpha</taxon>
        <taxon>Tylenchoidea</taxon>
        <taxon>Meloidogynidae</taxon>
        <taxon>Meloidogyninae</taxon>
        <taxon>Meloidogyne</taxon>
    </lineage>
</organism>
<accession>A0A915PA99</accession>
<dbReference type="WBParaSite" id="scf7180000424734.g13856">
    <property type="protein sequence ID" value="scf7180000424734.g13856"/>
    <property type="gene ID" value="scf7180000424734.g13856"/>
</dbReference>
<dbReference type="Gene3D" id="1.20.80.10">
    <property type="match status" value="1"/>
</dbReference>
<dbReference type="InterPro" id="IPR057096">
    <property type="entry name" value="KRIT1_FRMD8_FERM_C"/>
</dbReference>
<proteinExistence type="predicted"/>
<evidence type="ECO:0000259" key="1">
    <source>
        <dbReference type="Pfam" id="PF24522"/>
    </source>
</evidence>